<evidence type="ECO:0000313" key="2">
    <source>
        <dbReference type="EMBL" id="GAA5189424.1"/>
    </source>
</evidence>
<feature type="domain" description="Helix-turn-helix" evidence="1">
    <location>
        <begin position="13"/>
        <end position="63"/>
    </location>
</feature>
<accession>A0ABP9S1N2</accession>
<reference evidence="3" key="1">
    <citation type="journal article" date="2019" name="Int. J. Syst. Evol. Microbiol.">
        <title>The Global Catalogue of Microorganisms (GCM) 10K type strain sequencing project: providing services to taxonomists for standard genome sequencing and annotation.</title>
        <authorList>
            <consortium name="The Broad Institute Genomics Platform"/>
            <consortium name="The Broad Institute Genome Sequencing Center for Infectious Disease"/>
            <person name="Wu L."/>
            <person name="Ma J."/>
        </authorList>
    </citation>
    <scope>NUCLEOTIDE SEQUENCE [LARGE SCALE GENOMIC DNA]</scope>
    <source>
        <strain evidence="3">JCM 18514</strain>
    </source>
</reference>
<protein>
    <recommendedName>
        <fullName evidence="1">Helix-turn-helix domain-containing protein</fullName>
    </recommendedName>
</protein>
<organism evidence="2 3">
    <name type="scientific">Arthrobacter gyeryongensis</name>
    <dbReference type="NCBI Taxonomy" id="1650592"/>
    <lineage>
        <taxon>Bacteria</taxon>
        <taxon>Bacillati</taxon>
        <taxon>Actinomycetota</taxon>
        <taxon>Actinomycetes</taxon>
        <taxon>Micrococcales</taxon>
        <taxon>Micrococcaceae</taxon>
        <taxon>Arthrobacter</taxon>
    </lineage>
</organism>
<dbReference type="InterPro" id="IPR041657">
    <property type="entry name" value="HTH_17"/>
</dbReference>
<keyword evidence="3" id="KW-1185">Reference proteome</keyword>
<dbReference type="NCBIfam" id="TIGR01764">
    <property type="entry name" value="excise"/>
    <property type="match status" value="1"/>
</dbReference>
<dbReference type="Proteomes" id="UP001500200">
    <property type="component" value="Unassembled WGS sequence"/>
</dbReference>
<dbReference type="SUPFAM" id="SSF46955">
    <property type="entry name" value="Putative DNA-binding domain"/>
    <property type="match status" value="1"/>
</dbReference>
<name>A0ABP9S1N2_9MICC</name>
<sequence>MPMSSSQPVQRRFLTLEDVAEILGLNLPTIRRLVRTGALRALQIRGRKVWRVGIDDLEDYIARMYAQTAADIAAGLIDPEPGESG</sequence>
<dbReference type="Pfam" id="PF12728">
    <property type="entry name" value="HTH_17"/>
    <property type="match status" value="1"/>
</dbReference>
<proteinExistence type="predicted"/>
<evidence type="ECO:0000313" key="3">
    <source>
        <dbReference type="Proteomes" id="UP001500200"/>
    </source>
</evidence>
<comment type="caution">
    <text evidence="2">The sequence shown here is derived from an EMBL/GenBank/DDBJ whole genome shotgun (WGS) entry which is preliminary data.</text>
</comment>
<dbReference type="EMBL" id="BAABKK010000003">
    <property type="protein sequence ID" value="GAA5189424.1"/>
    <property type="molecule type" value="Genomic_DNA"/>
</dbReference>
<dbReference type="InterPro" id="IPR010093">
    <property type="entry name" value="SinI_DNA-bd"/>
</dbReference>
<gene>
    <name evidence="2" type="ORF">GCM10023346_03920</name>
</gene>
<evidence type="ECO:0000259" key="1">
    <source>
        <dbReference type="Pfam" id="PF12728"/>
    </source>
</evidence>
<dbReference type="InterPro" id="IPR009061">
    <property type="entry name" value="DNA-bd_dom_put_sf"/>
</dbReference>